<dbReference type="Proteomes" id="UP000273158">
    <property type="component" value="Unassembled WGS sequence"/>
</dbReference>
<dbReference type="EMBL" id="RCDB01000003">
    <property type="protein sequence ID" value="RLK47623.1"/>
    <property type="molecule type" value="Genomic_DNA"/>
</dbReference>
<dbReference type="AlphaFoldDB" id="A0A498BUW4"/>
<reference evidence="1 2" key="1">
    <citation type="journal article" date="2015" name="Stand. Genomic Sci.">
        <title>Genomic Encyclopedia of Bacterial and Archaeal Type Strains, Phase III: the genomes of soil and plant-associated and newly described type strains.</title>
        <authorList>
            <person name="Whitman W.B."/>
            <person name="Woyke T."/>
            <person name="Klenk H.P."/>
            <person name="Zhou Y."/>
            <person name="Lilburn T.G."/>
            <person name="Beck B.J."/>
            <person name="De Vos P."/>
            <person name="Vandamme P."/>
            <person name="Eisen J.A."/>
            <person name="Garrity G."/>
            <person name="Hugenholtz P."/>
            <person name="Kyrpides N.C."/>
        </authorList>
    </citation>
    <scope>NUCLEOTIDE SEQUENCE [LARGE SCALE GENOMIC DNA]</scope>
    <source>
        <strain evidence="1 2">S2T63</strain>
    </source>
</reference>
<comment type="caution">
    <text evidence="1">The sequence shown here is derived from an EMBL/GenBank/DDBJ whole genome shotgun (WGS) entry which is preliminary data.</text>
</comment>
<evidence type="ECO:0000313" key="1">
    <source>
        <dbReference type="EMBL" id="RLK47623.1"/>
    </source>
</evidence>
<sequence length="190" mass="20203">MAEQTPLASVDDVEALLGRDLTSSEAGQVDALLEQASALFRKAAGRDFTPGRYANRLKVNGGEIRLPNSPVTVIHSITDDDGNAIDYTTFGSTVTTCLRSHKFVRVDYEGGGEVPDLVTHTVAGMVARLFNVDARAKAGMSQFQETTGPFSEGGTFASWAVGGQLMLAPADEAVALSYRAPRLSNTVVHQ</sequence>
<gene>
    <name evidence="1" type="ORF">C7474_2215</name>
</gene>
<accession>A0A498BUW4</accession>
<keyword evidence="2" id="KW-1185">Reference proteome</keyword>
<protein>
    <submittedName>
        <fullName evidence="1">Uncharacterized protein</fullName>
    </submittedName>
</protein>
<organism evidence="1 2">
    <name type="scientific">Microbacterium telephonicum</name>
    <dbReference type="NCBI Taxonomy" id="1714841"/>
    <lineage>
        <taxon>Bacteria</taxon>
        <taxon>Bacillati</taxon>
        <taxon>Actinomycetota</taxon>
        <taxon>Actinomycetes</taxon>
        <taxon>Micrococcales</taxon>
        <taxon>Microbacteriaceae</taxon>
        <taxon>Microbacterium</taxon>
    </lineage>
</organism>
<proteinExistence type="predicted"/>
<evidence type="ECO:0000313" key="2">
    <source>
        <dbReference type="Proteomes" id="UP000273158"/>
    </source>
</evidence>
<name>A0A498BUW4_9MICO</name>